<dbReference type="InterPro" id="IPR001578">
    <property type="entry name" value="Peptidase_C12_UCH"/>
</dbReference>
<keyword evidence="10" id="KW-1185">Reference proteome</keyword>
<evidence type="ECO:0000256" key="7">
    <source>
        <dbReference type="PROSITE-ProRule" id="PRU01393"/>
    </source>
</evidence>
<name>A0A0K0EIH0_STRER</name>
<evidence type="ECO:0000259" key="9">
    <source>
        <dbReference type="PROSITE" id="PS52048"/>
    </source>
</evidence>
<keyword evidence="6 7" id="KW-0788">Thiol protease</keyword>
<dbReference type="Proteomes" id="UP000035681">
    <property type="component" value="Unplaced"/>
</dbReference>
<evidence type="ECO:0000256" key="1">
    <source>
        <dbReference type="ARBA" id="ARBA00000707"/>
    </source>
</evidence>
<dbReference type="Gene3D" id="3.40.532.10">
    <property type="entry name" value="Peptidase C12, ubiquitin carboxyl-terminal hydrolase"/>
    <property type="match status" value="1"/>
</dbReference>
<dbReference type="WBParaSite" id="TCONS_00000983.p1">
    <property type="protein sequence ID" value="TCONS_00000983.p1"/>
    <property type="gene ID" value="XLOC_000931"/>
</dbReference>
<feature type="site" description="Important for enzyme activity" evidence="7">
    <location>
        <position position="186"/>
    </location>
</feature>
<evidence type="ECO:0000313" key="11">
    <source>
        <dbReference type="WBParaSite" id="SSTP_0000927500.1"/>
    </source>
</evidence>
<dbReference type="GO" id="GO:0005737">
    <property type="term" value="C:cytoplasm"/>
    <property type="evidence" value="ECO:0007669"/>
    <property type="project" value="TreeGrafter"/>
</dbReference>
<evidence type="ECO:0000313" key="10">
    <source>
        <dbReference type="Proteomes" id="UP000035681"/>
    </source>
</evidence>
<dbReference type="SUPFAM" id="SSF54001">
    <property type="entry name" value="Cysteine proteinases"/>
    <property type="match status" value="1"/>
</dbReference>
<dbReference type="EC" id="3.4.19.12" evidence="8"/>
<dbReference type="STRING" id="6248.A0A0K0EIH0"/>
<dbReference type="InterPro" id="IPR038765">
    <property type="entry name" value="Papain-like_cys_pep_sf"/>
</dbReference>
<feature type="active site" description="Proton donor" evidence="7">
    <location>
        <position position="171"/>
    </location>
</feature>
<comment type="similarity">
    <text evidence="2 7 8">Belongs to the peptidase C12 family.</text>
</comment>
<keyword evidence="3 7" id="KW-0645">Protease</keyword>
<dbReference type="GO" id="GO:0006511">
    <property type="term" value="P:ubiquitin-dependent protein catabolic process"/>
    <property type="evidence" value="ECO:0007669"/>
    <property type="project" value="UniProtKB-UniRule"/>
</dbReference>
<feature type="active site" description="Nucleophile" evidence="7">
    <location>
        <position position="100"/>
    </location>
</feature>
<dbReference type="PANTHER" id="PTHR10589:SF17">
    <property type="entry name" value="UBIQUITIN CARBOXYL-TERMINAL HYDROLASE"/>
    <property type="match status" value="1"/>
</dbReference>
<dbReference type="PANTHER" id="PTHR10589">
    <property type="entry name" value="UBIQUITIN CARBOXYL-TERMINAL HYDROLASE"/>
    <property type="match status" value="1"/>
</dbReference>
<evidence type="ECO:0000256" key="2">
    <source>
        <dbReference type="ARBA" id="ARBA00009326"/>
    </source>
</evidence>
<dbReference type="Pfam" id="PF01088">
    <property type="entry name" value="Peptidase_C12"/>
    <property type="match status" value="1"/>
</dbReference>
<protein>
    <recommendedName>
        <fullName evidence="8">Ubiquitin carboxyl-terminal hydrolase</fullName>
        <ecNumber evidence="8">3.4.19.12</ecNumber>
    </recommendedName>
</protein>
<proteinExistence type="inferred from homology"/>
<feature type="site" description="Transition state stabilizer" evidence="7">
    <location>
        <position position="94"/>
    </location>
</feature>
<sequence>MAKSPKDGTWLALESNPDTLSSFVKRLGIKNAAITDVYGFDESLVEFIPRPHHALIICLPDYKLCSEILSEKYNKLIEEGKDGYPENQIFFMQQRISNACGTFALFHALANSPLIDKGTGSFAKWLEEAKQLPMNERSTSLFKDQAISKAHEECAKEGETDVLEENQVEHHFISYVNVNGILYEFDSTQCFPRNCGETSEETFIVDAGKELKPLIDKLNNISFSAMALINEY</sequence>
<keyword evidence="4 7" id="KW-0833">Ubl conjugation pathway</keyword>
<dbReference type="GO" id="GO:0004843">
    <property type="term" value="F:cysteine-type deubiquitinase activity"/>
    <property type="evidence" value="ECO:0007669"/>
    <property type="project" value="UniProtKB-UniRule"/>
</dbReference>
<evidence type="ECO:0000256" key="5">
    <source>
        <dbReference type="ARBA" id="ARBA00022801"/>
    </source>
</evidence>
<dbReference type="PROSITE" id="PS52048">
    <property type="entry name" value="UCH_DOMAIN"/>
    <property type="match status" value="1"/>
</dbReference>
<evidence type="ECO:0000256" key="6">
    <source>
        <dbReference type="ARBA" id="ARBA00022807"/>
    </source>
</evidence>
<dbReference type="AlphaFoldDB" id="A0A0K0EIH0"/>
<reference evidence="11" key="1">
    <citation type="submission" date="2015-08" db="UniProtKB">
        <authorList>
            <consortium name="WormBaseParasite"/>
        </authorList>
    </citation>
    <scope>IDENTIFICATION</scope>
</reference>
<evidence type="ECO:0000256" key="4">
    <source>
        <dbReference type="ARBA" id="ARBA00022786"/>
    </source>
</evidence>
<evidence type="ECO:0000256" key="3">
    <source>
        <dbReference type="ARBA" id="ARBA00022670"/>
    </source>
</evidence>
<dbReference type="InterPro" id="IPR036959">
    <property type="entry name" value="Peptidase_C12_UCH_sf"/>
</dbReference>
<keyword evidence="5 7" id="KW-0378">Hydrolase</keyword>
<comment type="catalytic activity">
    <reaction evidence="1 7 8">
        <text>Thiol-dependent hydrolysis of ester, thioester, amide, peptide and isopeptide bonds formed by the C-terminal Gly of ubiquitin (a 76-residue protein attached to proteins as an intracellular targeting signal).</text>
        <dbReference type="EC" id="3.4.19.12"/>
    </reaction>
</comment>
<accession>A0A0K0EIH0</accession>
<dbReference type="PRINTS" id="PR00707">
    <property type="entry name" value="UBCTHYDRLASE"/>
</dbReference>
<organism evidence="11">
    <name type="scientific">Strongyloides stercoralis</name>
    <name type="common">Threadworm</name>
    <dbReference type="NCBI Taxonomy" id="6248"/>
    <lineage>
        <taxon>Eukaryota</taxon>
        <taxon>Metazoa</taxon>
        <taxon>Ecdysozoa</taxon>
        <taxon>Nematoda</taxon>
        <taxon>Chromadorea</taxon>
        <taxon>Rhabditida</taxon>
        <taxon>Tylenchina</taxon>
        <taxon>Panagrolaimomorpha</taxon>
        <taxon>Strongyloidoidea</taxon>
        <taxon>Strongyloididae</taxon>
        <taxon>Strongyloides</taxon>
    </lineage>
</organism>
<feature type="domain" description="UCH catalytic" evidence="9">
    <location>
        <begin position="9"/>
        <end position="230"/>
    </location>
</feature>
<dbReference type="GO" id="GO:0016579">
    <property type="term" value="P:protein deubiquitination"/>
    <property type="evidence" value="ECO:0007669"/>
    <property type="project" value="TreeGrafter"/>
</dbReference>
<evidence type="ECO:0000256" key="8">
    <source>
        <dbReference type="RuleBase" id="RU361215"/>
    </source>
</evidence>
<dbReference type="WBParaSite" id="SSTP_0000927500.1">
    <property type="protein sequence ID" value="SSTP_0000927500.1"/>
    <property type="gene ID" value="SSTP_0000927500"/>
</dbReference>